<evidence type="ECO:0000313" key="1">
    <source>
        <dbReference type="EMBL" id="ATZ71639.1"/>
    </source>
</evidence>
<reference evidence="1" key="1">
    <citation type="submission" date="2017-09" db="EMBL/GenBank/DDBJ databases">
        <title>Bacteria from fildes peninsula of king george island (maritime Antarctica), carry class 1 integrons and antibiotic resistance cassettes in conjugative plasmids.</title>
        <authorList>
            <person name="Antelo V.B."/>
            <person name="Batista S.B."/>
            <person name="Guerout A.M."/>
            <person name="Mazel D."/>
            <person name="Romero V."/>
            <person name="Sotelo Silveira J."/>
        </authorList>
    </citation>
    <scope>NUCLEOTIDE SEQUENCE</scope>
    <source>
        <strain evidence="1">HP19</strain>
        <plasmid evidence="1">unnamed</plasmid>
    </source>
</reference>
<sequence>MPVDKSLSINASIASVAFVPVHLMPCAFDSLHQHFFKNEGINFP</sequence>
<geneLocation type="plasmid" evidence="1">
    <name>unnamed</name>
</geneLocation>
<dbReference type="AlphaFoldDB" id="A0A2H4UEF1"/>
<name>A0A2H4UEF1_9ENTR</name>
<protein>
    <submittedName>
        <fullName evidence="1">Uncharacterized protein</fullName>
    </submittedName>
</protein>
<proteinExistence type="predicted"/>
<accession>A0A2H4UEF1</accession>
<dbReference type="EMBL" id="MF957317">
    <property type="protein sequence ID" value="ATZ71639.1"/>
    <property type="molecule type" value="Genomic_DNA"/>
</dbReference>
<organism evidence="1">
    <name type="scientific">Enterobacter sp. HP19</name>
    <dbReference type="NCBI Taxonomy" id="1811975"/>
    <lineage>
        <taxon>Bacteria</taxon>
        <taxon>Pseudomonadati</taxon>
        <taxon>Pseudomonadota</taxon>
        <taxon>Gammaproteobacteria</taxon>
        <taxon>Enterobacterales</taxon>
        <taxon>Enterobacteriaceae</taxon>
        <taxon>Enterobacter</taxon>
    </lineage>
</organism>
<keyword evidence="1" id="KW-0614">Plasmid</keyword>